<dbReference type="Proteomes" id="UP000515163">
    <property type="component" value="Unplaced"/>
</dbReference>
<feature type="region of interest" description="Disordered" evidence="1">
    <location>
        <begin position="1"/>
        <end position="293"/>
    </location>
</feature>
<dbReference type="OrthoDB" id="6162659at2759"/>
<reference evidence="3" key="1">
    <citation type="submission" date="2025-08" db="UniProtKB">
        <authorList>
            <consortium name="RefSeq"/>
        </authorList>
    </citation>
    <scope>IDENTIFICATION</scope>
    <source>
        <tissue evidence="3">Tentacle</tissue>
    </source>
</reference>
<protein>
    <submittedName>
        <fullName evidence="3">Nuclear ubiquitous casein and cyclin-dependent kinase substrate 1-like isoform X1</fullName>
    </submittedName>
</protein>
<dbReference type="AlphaFoldDB" id="A0A6P8GXG9"/>
<feature type="compositionally biased region" description="Low complexity" evidence="1">
    <location>
        <begin position="270"/>
        <end position="285"/>
    </location>
</feature>
<feature type="compositionally biased region" description="Basic and acidic residues" evidence="1">
    <location>
        <begin position="71"/>
        <end position="124"/>
    </location>
</feature>
<evidence type="ECO:0000313" key="2">
    <source>
        <dbReference type="Proteomes" id="UP000515163"/>
    </source>
</evidence>
<feature type="compositionally biased region" description="Basic residues" evidence="1">
    <location>
        <begin position="40"/>
        <end position="51"/>
    </location>
</feature>
<evidence type="ECO:0000256" key="1">
    <source>
        <dbReference type="SAM" id="MobiDB-lite"/>
    </source>
</evidence>
<keyword evidence="2" id="KW-1185">Reference proteome</keyword>
<dbReference type="InParanoid" id="A0A6P8GXG9"/>
<feature type="compositionally biased region" description="Basic residues" evidence="1">
    <location>
        <begin position="1"/>
        <end position="11"/>
    </location>
</feature>
<evidence type="ECO:0000313" key="3">
    <source>
        <dbReference type="RefSeq" id="XP_031548969.1"/>
    </source>
</evidence>
<proteinExistence type="predicted"/>
<dbReference type="RefSeq" id="XP_031548969.1">
    <property type="nucleotide sequence ID" value="XM_031693109.1"/>
</dbReference>
<gene>
    <name evidence="3" type="primary">LOC116286547</name>
</gene>
<name>A0A6P8GXG9_ACTTE</name>
<dbReference type="KEGG" id="aten:116286547"/>
<feature type="compositionally biased region" description="Basic and acidic residues" evidence="1">
    <location>
        <begin position="52"/>
        <end position="64"/>
    </location>
</feature>
<organism evidence="2 3">
    <name type="scientific">Actinia tenebrosa</name>
    <name type="common">Australian red waratah sea anemone</name>
    <dbReference type="NCBI Taxonomy" id="6105"/>
    <lineage>
        <taxon>Eukaryota</taxon>
        <taxon>Metazoa</taxon>
        <taxon>Cnidaria</taxon>
        <taxon>Anthozoa</taxon>
        <taxon>Hexacorallia</taxon>
        <taxon>Actiniaria</taxon>
        <taxon>Actiniidae</taxon>
        <taxon>Actinia</taxon>
    </lineage>
</organism>
<feature type="compositionally biased region" description="Low complexity" evidence="1">
    <location>
        <begin position="239"/>
        <end position="257"/>
    </location>
</feature>
<accession>A0A6P8GXG9</accession>
<feature type="compositionally biased region" description="Basic residues" evidence="1">
    <location>
        <begin position="189"/>
        <end position="199"/>
    </location>
</feature>
<sequence>MSAARRSARAKKQVDYSLTDSPDNSDDDFQDSPSGPPPNKKPKTATKSKTKAKPDEKIAKEKPSSTRKQRLSLEEKMYQRELEAAIEASKKESQSSDEAKPDNDSTNKENEDREVVKGMSHEEVAASMSKNQEELDSKTPSSTEQEEDKSDEDDKEGDGDDDEDFTDDIEAEASDDLNDEDSDFDKEKEKKKKTKNKKTKGPEPVHSSPSKVGIKPRTSVTVTPIKMLKSQARKRNTDSSKGSSIKSISSADSGSASNSPQISVAKPNILSSSSSSTNFLTSSSLRKSPGTGLGSVKIQSSGTLRLGLSRNVRVKPLLSKISVHH</sequence>
<feature type="compositionally biased region" description="Acidic residues" evidence="1">
    <location>
        <begin position="144"/>
        <end position="184"/>
    </location>
</feature>
<dbReference type="GeneID" id="116286547"/>